<dbReference type="NCBIfam" id="NF041373">
    <property type="entry name" value="HGG_STG"/>
    <property type="match status" value="1"/>
</dbReference>
<name>A0A0K1YBM7_9EURY</name>
<organism evidence="2">
    <name type="scientific">uncultured haloarchaeon</name>
    <dbReference type="NCBI Taxonomy" id="160804"/>
    <lineage>
        <taxon>Archaea</taxon>
        <taxon>Methanobacteriati</taxon>
        <taxon>Methanobacteriota</taxon>
        <taxon>Stenosarchaea group</taxon>
        <taxon>Halobacteria</taxon>
        <taxon>Halobacteriales</taxon>
        <taxon>Halobacteriaceae</taxon>
        <taxon>environmental samples</taxon>
    </lineage>
</organism>
<dbReference type="InterPro" id="IPR047675">
    <property type="entry name" value="Putative_zinc-bd"/>
</dbReference>
<sequence>MSTHNSRTSKTEDHRYSDICGATNRNGNPCKLPKGWGTPGSGGTRCKYHGGLSSGPDGTSHLEDNNYAEDNDGGAPENNDNAAIHGGFSEWKTAYERFQSDQDARERIEKLERSYLETASEHADDLDDDRRERLAREMATRRVLKQRAQEDVWNDGDSDADTDARGLLLEDGDGRTVNPAHNAAHRHSRRTREIAEELSLWSGFQ</sequence>
<reference evidence="2" key="1">
    <citation type="journal article" date="2015" name="BMC Genomics">
        <title>Diversity of the cell-wall associated genomic island of the archaeon Haloquadratum walsbyi.</title>
        <authorList>
            <person name="Martin-Cuadrado A.B."/>
            <person name="Pasic L."/>
            <person name="Rodriguez-Valera F."/>
        </authorList>
    </citation>
    <scope>NUCLEOTIDE SEQUENCE</scope>
</reference>
<feature type="region of interest" description="Disordered" evidence="1">
    <location>
        <begin position="1"/>
        <end position="84"/>
    </location>
</feature>
<proteinExistence type="predicted"/>
<dbReference type="EMBL" id="KT322177">
    <property type="protein sequence ID" value="AKY04304.1"/>
    <property type="molecule type" value="Genomic_DNA"/>
</dbReference>
<dbReference type="AlphaFoldDB" id="A0A0K1YBM7"/>
<feature type="region of interest" description="Disordered" evidence="1">
    <location>
        <begin position="153"/>
        <end position="192"/>
    </location>
</feature>
<evidence type="ECO:0000313" key="2">
    <source>
        <dbReference type="EMBL" id="AKY04304.1"/>
    </source>
</evidence>
<accession>A0A0K1YBM7</accession>
<evidence type="ECO:0000256" key="1">
    <source>
        <dbReference type="SAM" id="MobiDB-lite"/>
    </source>
</evidence>
<protein>
    <submittedName>
        <fullName evidence="2">Uncharacterized protein</fullName>
    </submittedName>
</protein>